<dbReference type="Pfam" id="PF00431">
    <property type="entry name" value="CUB"/>
    <property type="match status" value="1"/>
</dbReference>
<feature type="region of interest" description="Disordered" evidence="2">
    <location>
        <begin position="153"/>
        <end position="195"/>
    </location>
</feature>
<sequence length="575" mass="64209">MTVAGEIQGDRWAEAAGHWQCSAVELTVFADATHLNNINYPPSLFNLHTRSQDQYDEGNFKVDNILLEATWDLECGWYSEKVRWSVDTSASEDGLSIALGSPPESMASLFPTTQDKGKRLPMVTTAPPLNVLHHHPLYRYAPQHQALLSPHSKPNYFKDSGVSNSHPTIQPTSSNPPPWTKLDNDIKRASDESAESSIMQTTIALHTLTATSYSHTSVSATRAKDPEHSAVIPSVISTGVKDLVRTGEPKLMQNMGPSSDEEKTNTTMTTIVTTMQSPVSCQLNLTEPEGYIEAPSQSCSGFHSTKDCSYIITVYMGYGVEVQVMNVDLFEDDKVVFEDLGHEENNMLANESILIRGLVVRSHSNQISIRFHSPRSQTGSVMLRYQVEPGEPPSSSAPEKELDQRSPTSVLLQELELDERSPTSVPRQELELDQRNRTSGCRPLPRNKKWNRTSGCRLLPQKMKWNRTSSCWPWRSYRNRKWNRASGRQLRRRDGNRSQKVGPRCQCGSGEGRHRPATEQELRWLRRPVLGPAAEVAASTHPETRRTASTCSEAAAGWTCRETWTGDSPLQGEKG</sequence>
<feature type="region of interest" description="Disordered" evidence="2">
    <location>
        <begin position="387"/>
        <end position="447"/>
    </location>
</feature>
<evidence type="ECO:0000313" key="4">
    <source>
        <dbReference type="EMBL" id="KAF3692524.1"/>
    </source>
</evidence>
<evidence type="ECO:0000256" key="2">
    <source>
        <dbReference type="SAM" id="MobiDB-lite"/>
    </source>
</evidence>
<dbReference type="InterPro" id="IPR000859">
    <property type="entry name" value="CUB_dom"/>
</dbReference>
<protein>
    <submittedName>
        <fullName evidence="4">Seizure protein 6</fullName>
    </submittedName>
</protein>
<evidence type="ECO:0000256" key="1">
    <source>
        <dbReference type="ARBA" id="ARBA00023157"/>
    </source>
</evidence>
<dbReference type="AlphaFoldDB" id="A0A6G1PQV1"/>
<dbReference type="SUPFAM" id="SSF49854">
    <property type="entry name" value="Spermadhesin, CUB domain"/>
    <property type="match status" value="1"/>
</dbReference>
<evidence type="ECO:0000259" key="3">
    <source>
        <dbReference type="Pfam" id="PF00431"/>
    </source>
</evidence>
<feature type="domain" description="CUB" evidence="3">
    <location>
        <begin position="281"/>
        <end position="378"/>
    </location>
</feature>
<keyword evidence="1" id="KW-1015">Disulfide bond</keyword>
<feature type="region of interest" description="Disordered" evidence="2">
    <location>
        <begin position="486"/>
        <end position="516"/>
    </location>
</feature>
<reference evidence="5" key="2">
    <citation type="submission" date="2019-02" db="EMBL/GenBank/DDBJ databases">
        <title>Opniocepnalus argus Var Kimnra genome.</title>
        <authorList>
            <person name="Zhou C."/>
            <person name="Xiao S."/>
        </authorList>
    </citation>
    <scope>NUCLEOTIDE SEQUENCE [LARGE SCALE GENOMIC DNA]</scope>
</reference>
<name>A0A6G1PQV1_CHAAH</name>
<feature type="compositionally biased region" description="Basic and acidic residues" evidence="2">
    <location>
        <begin position="182"/>
        <end position="191"/>
    </location>
</feature>
<feature type="compositionally biased region" description="Polar residues" evidence="2">
    <location>
        <begin position="161"/>
        <end position="173"/>
    </location>
</feature>
<organism evidence="4 5">
    <name type="scientific">Channa argus</name>
    <name type="common">Northern snakehead</name>
    <name type="synonym">Ophicephalus argus</name>
    <dbReference type="NCBI Taxonomy" id="215402"/>
    <lineage>
        <taxon>Eukaryota</taxon>
        <taxon>Metazoa</taxon>
        <taxon>Chordata</taxon>
        <taxon>Craniata</taxon>
        <taxon>Vertebrata</taxon>
        <taxon>Euteleostomi</taxon>
        <taxon>Actinopterygii</taxon>
        <taxon>Neopterygii</taxon>
        <taxon>Teleostei</taxon>
        <taxon>Neoteleostei</taxon>
        <taxon>Acanthomorphata</taxon>
        <taxon>Anabantaria</taxon>
        <taxon>Anabantiformes</taxon>
        <taxon>Channoidei</taxon>
        <taxon>Channidae</taxon>
        <taxon>Channa</taxon>
    </lineage>
</organism>
<reference evidence="4 5" key="1">
    <citation type="submission" date="2019-02" db="EMBL/GenBank/DDBJ databases">
        <title>Opniocepnalus argus genome.</title>
        <authorList>
            <person name="Zhou C."/>
            <person name="Xiao S."/>
        </authorList>
    </citation>
    <scope>NUCLEOTIDE SEQUENCE [LARGE SCALE GENOMIC DNA]</scope>
    <source>
        <strain evidence="4">OARG1902GOOAL</strain>
        <tissue evidence="4">Muscle</tissue>
    </source>
</reference>
<dbReference type="EMBL" id="CM015719">
    <property type="protein sequence ID" value="KAF3692524.1"/>
    <property type="molecule type" value="Genomic_DNA"/>
</dbReference>
<gene>
    <name evidence="4" type="ORF">EXN66_Car008200</name>
</gene>
<dbReference type="Gene3D" id="2.60.120.290">
    <property type="entry name" value="Spermadhesin, CUB domain"/>
    <property type="match status" value="1"/>
</dbReference>
<keyword evidence="5" id="KW-1185">Reference proteome</keyword>
<proteinExistence type="predicted"/>
<evidence type="ECO:0000313" key="5">
    <source>
        <dbReference type="Proteomes" id="UP000503349"/>
    </source>
</evidence>
<dbReference type="InterPro" id="IPR035914">
    <property type="entry name" value="Sperma_CUB_dom_sf"/>
</dbReference>
<dbReference type="Proteomes" id="UP000503349">
    <property type="component" value="Chromosome 8"/>
</dbReference>
<accession>A0A6G1PQV1</accession>